<protein>
    <submittedName>
        <fullName evidence="2">Putative small heat shock protein</fullName>
    </submittedName>
</protein>
<dbReference type="Gene3D" id="2.60.40.790">
    <property type="match status" value="1"/>
</dbReference>
<evidence type="ECO:0000313" key="2">
    <source>
        <dbReference type="EMBL" id="KUG20302.1"/>
    </source>
</evidence>
<organism evidence="2">
    <name type="scientific">hydrocarbon metagenome</name>
    <dbReference type="NCBI Taxonomy" id="938273"/>
    <lineage>
        <taxon>unclassified sequences</taxon>
        <taxon>metagenomes</taxon>
        <taxon>ecological metagenomes</taxon>
    </lineage>
</organism>
<name>A0A0W8FHV5_9ZZZZ</name>
<dbReference type="InterPro" id="IPR008978">
    <property type="entry name" value="HSP20-like_chaperone"/>
</dbReference>
<feature type="domain" description="SHSP" evidence="1">
    <location>
        <begin position="1"/>
        <end position="95"/>
    </location>
</feature>
<reference evidence="2" key="1">
    <citation type="journal article" date="2015" name="Proc. Natl. Acad. Sci. U.S.A.">
        <title>Networks of energetic and metabolic interactions define dynamics in microbial communities.</title>
        <authorList>
            <person name="Embree M."/>
            <person name="Liu J.K."/>
            <person name="Al-Bassam M.M."/>
            <person name="Zengler K."/>
        </authorList>
    </citation>
    <scope>NUCLEOTIDE SEQUENCE</scope>
</reference>
<dbReference type="InterPro" id="IPR002068">
    <property type="entry name" value="A-crystallin/Hsp20_dom"/>
</dbReference>
<dbReference type="SUPFAM" id="SSF49764">
    <property type="entry name" value="HSP20-like chaperones"/>
    <property type="match status" value="1"/>
</dbReference>
<dbReference type="CDD" id="cd00298">
    <property type="entry name" value="ACD_sHsps_p23-like"/>
    <property type="match status" value="1"/>
</dbReference>
<gene>
    <name evidence="2" type="ORF">ASZ90_009958</name>
</gene>
<proteinExistence type="predicted"/>
<dbReference type="EMBL" id="LNQE01001205">
    <property type="protein sequence ID" value="KUG20302.1"/>
    <property type="molecule type" value="Genomic_DNA"/>
</dbReference>
<dbReference type="AlphaFoldDB" id="A0A0W8FHV5"/>
<keyword evidence="2" id="KW-0346">Stress response</keyword>
<dbReference type="PROSITE" id="PS01031">
    <property type="entry name" value="SHSP"/>
    <property type="match status" value="1"/>
</dbReference>
<evidence type="ECO:0000259" key="1">
    <source>
        <dbReference type="PROSITE" id="PS01031"/>
    </source>
</evidence>
<accession>A0A0W8FHV5</accession>
<comment type="caution">
    <text evidence="2">The sequence shown here is derived from an EMBL/GenBank/DDBJ whole genome shotgun (WGS) entry which is preliminary data.</text>
</comment>
<sequence length="95" mass="10840">MSPIVCSYSDESGENLIIEIELPGVDKENISLRMREDSFTIDASKEDIRYIGTYTMWCPVTPDQAKAEYRNGLLTIRVPYKEIPVEEAREVPIEA</sequence>
<dbReference type="Pfam" id="PF00011">
    <property type="entry name" value="HSP20"/>
    <property type="match status" value="1"/>
</dbReference>